<dbReference type="EMBL" id="BGPR01000056">
    <property type="protein sequence ID" value="GBL87844.1"/>
    <property type="molecule type" value="Genomic_DNA"/>
</dbReference>
<name>A0A4Y2B9S9_ARAVE</name>
<accession>A0A4Y2B9S9</accession>
<comment type="caution">
    <text evidence="2">The sequence shown here is derived from an EMBL/GenBank/DDBJ whole genome shotgun (WGS) entry which is preliminary data.</text>
</comment>
<evidence type="ECO:0000313" key="3">
    <source>
        <dbReference type="Proteomes" id="UP000499080"/>
    </source>
</evidence>
<gene>
    <name evidence="2" type="ORF">AVEN_192026_1</name>
</gene>
<keyword evidence="3" id="KW-1185">Reference proteome</keyword>
<protein>
    <submittedName>
        <fullName evidence="2">Uncharacterized protein</fullName>
    </submittedName>
</protein>
<dbReference type="Proteomes" id="UP000499080">
    <property type="component" value="Unassembled WGS sequence"/>
</dbReference>
<organism evidence="2 3">
    <name type="scientific">Araneus ventricosus</name>
    <name type="common">Orbweaver spider</name>
    <name type="synonym">Epeira ventricosa</name>
    <dbReference type="NCBI Taxonomy" id="182803"/>
    <lineage>
        <taxon>Eukaryota</taxon>
        <taxon>Metazoa</taxon>
        <taxon>Ecdysozoa</taxon>
        <taxon>Arthropoda</taxon>
        <taxon>Chelicerata</taxon>
        <taxon>Arachnida</taxon>
        <taxon>Araneae</taxon>
        <taxon>Araneomorphae</taxon>
        <taxon>Entelegynae</taxon>
        <taxon>Araneoidea</taxon>
        <taxon>Araneidae</taxon>
        <taxon>Araneus</taxon>
    </lineage>
</organism>
<evidence type="ECO:0000256" key="1">
    <source>
        <dbReference type="SAM" id="Coils"/>
    </source>
</evidence>
<keyword evidence="1" id="KW-0175">Coiled coil</keyword>
<evidence type="ECO:0000313" key="2">
    <source>
        <dbReference type="EMBL" id="GBL87844.1"/>
    </source>
</evidence>
<feature type="coiled-coil region" evidence="1">
    <location>
        <begin position="18"/>
        <end position="45"/>
    </location>
</feature>
<reference evidence="2 3" key="1">
    <citation type="journal article" date="2019" name="Sci. Rep.">
        <title>Orb-weaving spider Araneus ventricosus genome elucidates the spidroin gene catalogue.</title>
        <authorList>
            <person name="Kono N."/>
            <person name="Nakamura H."/>
            <person name="Ohtoshi R."/>
            <person name="Moran D.A.P."/>
            <person name="Shinohara A."/>
            <person name="Yoshida Y."/>
            <person name="Fujiwara M."/>
            <person name="Mori M."/>
            <person name="Tomita M."/>
            <person name="Arakawa K."/>
        </authorList>
    </citation>
    <scope>NUCLEOTIDE SEQUENCE [LARGE SCALE GENOMIC DNA]</scope>
</reference>
<sequence>MSALHEGGTLKPPNVELVDDINEDLDDIDQELEQQEEQNLLTTLEPFHDVKLQLISYLVTLRASSE</sequence>
<dbReference type="AlphaFoldDB" id="A0A4Y2B9S9"/>
<proteinExistence type="predicted"/>